<dbReference type="InParanoid" id="A0A4S2MYC3"/>
<protein>
    <submittedName>
        <fullName evidence="1">Uncharacterized protein</fullName>
    </submittedName>
</protein>
<sequence>MAWGQSRVGALLSCGRQFTLFKYSIVRRSSPHPGLAVVAVYPFVLFPLASHPIPRSIASTLLVSTPLTLIPVVPGGCTISPVASVASPDQRLSKPYFHLPLRSRVLRTPVASPNVNLRSGFALIVPGLSTETHLGLVFLISGASTTTSSTTDVLGLPPPVAVVPPPHVTRHHASIAVCLFAASILHPGPKTPR</sequence>
<proteinExistence type="predicted"/>
<accession>A0A4S2MYC3</accession>
<dbReference type="Proteomes" id="UP000298138">
    <property type="component" value="Unassembled WGS sequence"/>
</dbReference>
<name>A0A4S2MYC3_9PEZI</name>
<reference evidence="1 2" key="1">
    <citation type="submission" date="2019-04" db="EMBL/GenBank/DDBJ databases">
        <title>Comparative genomics and transcriptomics to analyze fruiting body development in filamentous ascomycetes.</title>
        <authorList>
            <consortium name="DOE Joint Genome Institute"/>
            <person name="Lutkenhaus R."/>
            <person name="Traeger S."/>
            <person name="Breuer J."/>
            <person name="Kuo A."/>
            <person name="Lipzen A."/>
            <person name="Pangilinan J."/>
            <person name="Dilworth D."/>
            <person name="Sandor L."/>
            <person name="Poggeler S."/>
            <person name="Barry K."/>
            <person name="Grigoriev I.V."/>
            <person name="Nowrousian M."/>
        </authorList>
    </citation>
    <scope>NUCLEOTIDE SEQUENCE [LARGE SCALE GENOMIC DNA]</scope>
    <source>
        <strain evidence="1 2">CBS 389.68</strain>
    </source>
</reference>
<evidence type="ECO:0000313" key="1">
    <source>
        <dbReference type="EMBL" id="TGZ81606.1"/>
    </source>
</evidence>
<dbReference type="EMBL" id="ML220118">
    <property type="protein sequence ID" value="TGZ81606.1"/>
    <property type="molecule type" value="Genomic_DNA"/>
</dbReference>
<keyword evidence="2" id="KW-1185">Reference proteome</keyword>
<organism evidence="1 2">
    <name type="scientific">Ascodesmis nigricans</name>
    <dbReference type="NCBI Taxonomy" id="341454"/>
    <lineage>
        <taxon>Eukaryota</taxon>
        <taxon>Fungi</taxon>
        <taxon>Dikarya</taxon>
        <taxon>Ascomycota</taxon>
        <taxon>Pezizomycotina</taxon>
        <taxon>Pezizomycetes</taxon>
        <taxon>Pezizales</taxon>
        <taxon>Ascodesmidaceae</taxon>
        <taxon>Ascodesmis</taxon>
    </lineage>
</organism>
<evidence type="ECO:0000313" key="2">
    <source>
        <dbReference type="Proteomes" id="UP000298138"/>
    </source>
</evidence>
<gene>
    <name evidence="1" type="ORF">EX30DRAFT_348433</name>
</gene>
<dbReference type="AlphaFoldDB" id="A0A4S2MYC3"/>